<name>A0A977KAQ3_9CREN</name>
<sequence>MKLHRKLKERAEKFLVEAEEDLSRGWEDIASFHSEQALQLYLKSLLSRFYSEPPRGHEVRKLFGELIKVLRSIERNDLAKEVEDFVRENREGLVVLEEAYFASRYWDVDIDGRKALEIAKKGIELLKRIEVELWSTP</sequence>
<evidence type="ECO:0000259" key="1">
    <source>
        <dbReference type="PROSITE" id="PS50910"/>
    </source>
</evidence>
<dbReference type="Pfam" id="PF05168">
    <property type="entry name" value="HEPN"/>
    <property type="match status" value="1"/>
</dbReference>
<evidence type="ECO:0000313" key="2">
    <source>
        <dbReference type="EMBL" id="UXD21200.1"/>
    </source>
</evidence>
<dbReference type="GO" id="GO:0003677">
    <property type="term" value="F:DNA binding"/>
    <property type="evidence" value="ECO:0007669"/>
    <property type="project" value="UniProtKB-KW"/>
</dbReference>
<dbReference type="EMBL" id="CP006868">
    <property type="protein sequence ID" value="UXD21200.1"/>
    <property type="molecule type" value="Genomic_DNA"/>
</dbReference>
<dbReference type="Gene3D" id="1.20.120.330">
    <property type="entry name" value="Nucleotidyltransferases domain 2"/>
    <property type="match status" value="1"/>
</dbReference>
<gene>
    <name evidence="2" type="ORF">IPA_01235</name>
</gene>
<keyword evidence="2" id="KW-0238">DNA-binding</keyword>
<dbReference type="PROSITE" id="PS50910">
    <property type="entry name" value="HEPN"/>
    <property type="match status" value="1"/>
</dbReference>
<feature type="domain" description="HEPN" evidence="1">
    <location>
        <begin position="8"/>
        <end position="129"/>
    </location>
</feature>
<protein>
    <submittedName>
        <fullName evidence="2">DNA-binding protein</fullName>
    </submittedName>
</protein>
<dbReference type="Proteomes" id="UP001063698">
    <property type="component" value="Chromosome"/>
</dbReference>
<organism evidence="2 3">
    <name type="scientific">Ignicoccus pacificus DSM 13166</name>
    <dbReference type="NCBI Taxonomy" id="940294"/>
    <lineage>
        <taxon>Archaea</taxon>
        <taxon>Thermoproteota</taxon>
        <taxon>Thermoprotei</taxon>
        <taxon>Desulfurococcales</taxon>
        <taxon>Desulfurococcaceae</taxon>
        <taxon>Ignicoccus</taxon>
    </lineage>
</organism>
<keyword evidence="3" id="KW-1185">Reference proteome</keyword>
<dbReference type="SMART" id="SM00748">
    <property type="entry name" value="HEPN"/>
    <property type="match status" value="1"/>
</dbReference>
<reference evidence="2" key="1">
    <citation type="submission" date="2013-11" db="EMBL/GenBank/DDBJ databases">
        <title>Comparative genomics of Ignicoccus.</title>
        <authorList>
            <person name="Podar M."/>
        </authorList>
    </citation>
    <scope>NUCLEOTIDE SEQUENCE</scope>
    <source>
        <strain evidence="2">DSM 13166</strain>
    </source>
</reference>
<dbReference type="KEGG" id="ipc:IPA_01235"/>
<dbReference type="InterPro" id="IPR007842">
    <property type="entry name" value="HEPN_dom"/>
</dbReference>
<dbReference type="AlphaFoldDB" id="A0A977KAQ3"/>
<evidence type="ECO:0000313" key="3">
    <source>
        <dbReference type="Proteomes" id="UP001063698"/>
    </source>
</evidence>
<proteinExistence type="predicted"/>
<dbReference type="SUPFAM" id="SSF81593">
    <property type="entry name" value="Nucleotidyltransferase substrate binding subunit/domain"/>
    <property type="match status" value="1"/>
</dbReference>
<accession>A0A977KAQ3</accession>